<keyword evidence="3" id="KW-1185">Reference proteome</keyword>
<comment type="caution">
    <text evidence="2">The sequence shown here is derived from an EMBL/GenBank/DDBJ whole genome shotgun (WGS) entry which is preliminary data.</text>
</comment>
<dbReference type="PANTHER" id="PTHR47835">
    <property type="entry name" value="HFM1, ATP DEPENDENT DNA HELICASE HOMOLOG"/>
    <property type="match status" value="1"/>
</dbReference>
<dbReference type="PANTHER" id="PTHR47835:SF3">
    <property type="entry name" value="HELICASE FOR MEIOSIS 1"/>
    <property type="match status" value="1"/>
</dbReference>
<dbReference type="Gene3D" id="1.10.150.20">
    <property type="entry name" value="5' to 3' exonuclease, C-terminal subdomain"/>
    <property type="match status" value="1"/>
</dbReference>
<feature type="domain" description="SEC63" evidence="1">
    <location>
        <begin position="450"/>
        <end position="796"/>
    </location>
</feature>
<dbReference type="Proteomes" id="UP001470230">
    <property type="component" value="Unassembled WGS sequence"/>
</dbReference>
<evidence type="ECO:0000313" key="2">
    <source>
        <dbReference type="EMBL" id="KAK8842672.1"/>
    </source>
</evidence>
<proteinExistence type="predicted"/>
<dbReference type="Gene3D" id="1.10.3380.10">
    <property type="entry name" value="Sec63 N-terminal domain-like domain"/>
    <property type="match status" value="1"/>
</dbReference>
<keyword evidence="2" id="KW-0547">Nucleotide-binding</keyword>
<reference evidence="2 3" key="1">
    <citation type="submission" date="2024-04" db="EMBL/GenBank/DDBJ databases">
        <title>Tritrichomonas musculus Genome.</title>
        <authorList>
            <person name="Alves-Ferreira E."/>
            <person name="Grigg M."/>
            <person name="Lorenzi H."/>
            <person name="Galac M."/>
        </authorList>
    </citation>
    <scope>NUCLEOTIDE SEQUENCE [LARGE SCALE GENOMIC DNA]</scope>
    <source>
        <strain evidence="2 3">EAF2021</strain>
    </source>
</reference>
<gene>
    <name evidence="2" type="ORF">M9Y10_025532</name>
</gene>
<evidence type="ECO:0000259" key="1">
    <source>
        <dbReference type="SMART" id="SM00973"/>
    </source>
</evidence>
<organism evidence="2 3">
    <name type="scientific">Tritrichomonas musculus</name>
    <dbReference type="NCBI Taxonomy" id="1915356"/>
    <lineage>
        <taxon>Eukaryota</taxon>
        <taxon>Metamonada</taxon>
        <taxon>Parabasalia</taxon>
        <taxon>Tritrichomonadida</taxon>
        <taxon>Tritrichomonadidae</taxon>
        <taxon>Tritrichomonas</taxon>
    </lineage>
</organism>
<sequence length="800" mass="92744">MINPKYISLFPLKHLSPFQKRCMKEINSSGKNAIITTPLAIGEQFIPEFAIIRLLQTGLTHLIFYVFNSPFRSLNSDYFYERYCSLDINVQRINKISDIESDINWDHKTSIFIINFFDLIGILQEANDYLLNQISLIAFENLSSLISSILYFELFILYAQKYKFQIIGNNYSFENRDKLCQVFEISNEYKEILTYKDNKNDIFQMISVNDLKVTPIDEIFINEVKKYLPNQKIVIFCNCKAQIQINIKLIETYFPSLMRCNMIENNDYQTFNPYYKTHLSKGLGILDSNNLDSNKKIWDLFSNGIIKVLIVLYPSYFQIIQNDDAEYFDISKYKIDIAFIRGHISWNNISFLTSDICCKAIIINDEKNIEIIRNYIQGNQQIKLPEESFLPRFILQLINKYKINTKQEIENTYNKCFNNSFSLDTAIDILKTNNFIQCISEQHDALSFEITELGKIAESHNIDYNDINIFLTCKPLKSFEDLLAFLCTQTSTVAKFIEIKDNDNQKLRLMLEDPKVPYKRSYIHCRFENQLINNNDCQVKNDNDMPKKLRDNESFTGGEKAYILILYNSFNKDGLSDPDLTSDLFLAKSKVTSLCSCFLAISDLRRSFFGMYSSRELQKRLKLGCLNCDSLALLTQLPGVGAVFGAKLLNAGIDTYQKILELTPQKLKDILKRTSTKLASLIRELPNYSCYYELKTDYNKCNEDSIGCDRLINILFTVSNKNGTARIEGNNDETKVTLICGKLDDDKVLYFEKLQELSKPIEISISILKEECIEGIEFRIIDSDYIGPDVSFKIKSKDIH</sequence>
<dbReference type="EMBL" id="JAPFFF010000037">
    <property type="protein sequence ID" value="KAK8842672.1"/>
    <property type="molecule type" value="Genomic_DNA"/>
</dbReference>
<dbReference type="SUPFAM" id="SSF158702">
    <property type="entry name" value="Sec63 N-terminal domain-like"/>
    <property type="match status" value="1"/>
</dbReference>
<accession>A0ABR2HAT4</accession>
<dbReference type="InterPro" id="IPR052247">
    <property type="entry name" value="Meiotic_Crossover_Helicase"/>
</dbReference>
<dbReference type="Gene3D" id="3.40.50.300">
    <property type="entry name" value="P-loop containing nucleotide triphosphate hydrolases"/>
    <property type="match status" value="1"/>
</dbReference>
<protein>
    <submittedName>
        <fullName evidence="2">ATP-dependent DNA helicase MER3</fullName>
    </submittedName>
</protein>
<keyword evidence="2" id="KW-0378">Hydrolase</keyword>
<dbReference type="InterPro" id="IPR004179">
    <property type="entry name" value="Sec63-dom"/>
</dbReference>
<keyword evidence="2" id="KW-0347">Helicase</keyword>
<dbReference type="GO" id="GO:0004386">
    <property type="term" value="F:helicase activity"/>
    <property type="evidence" value="ECO:0007669"/>
    <property type="project" value="UniProtKB-KW"/>
</dbReference>
<dbReference type="SMART" id="SM00973">
    <property type="entry name" value="Sec63"/>
    <property type="match status" value="1"/>
</dbReference>
<evidence type="ECO:0000313" key="3">
    <source>
        <dbReference type="Proteomes" id="UP001470230"/>
    </source>
</evidence>
<keyword evidence="2" id="KW-0067">ATP-binding</keyword>
<name>A0ABR2HAT4_9EUKA</name>
<dbReference type="InterPro" id="IPR027417">
    <property type="entry name" value="P-loop_NTPase"/>
</dbReference>